<evidence type="ECO:0000313" key="3">
    <source>
        <dbReference type="Proteomes" id="UP001501803"/>
    </source>
</evidence>
<dbReference type="PROSITE" id="PS51257">
    <property type="entry name" value="PROKAR_LIPOPROTEIN"/>
    <property type="match status" value="1"/>
</dbReference>
<name>A0ABP7KBZ8_9MICO</name>
<reference evidence="3" key="1">
    <citation type="journal article" date="2019" name="Int. J. Syst. Evol. Microbiol.">
        <title>The Global Catalogue of Microorganisms (GCM) 10K type strain sequencing project: providing services to taxonomists for standard genome sequencing and annotation.</title>
        <authorList>
            <consortium name="The Broad Institute Genomics Platform"/>
            <consortium name="The Broad Institute Genome Sequencing Center for Infectious Disease"/>
            <person name="Wu L."/>
            <person name="Ma J."/>
        </authorList>
    </citation>
    <scope>NUCLEOTIDE SEQUENCE [LARGE SCALE GENOMIC DNA]</scope>
    <source>
        <strain evidence="3">JCM 17021</strain>
    </source>
</reference>
<keyword evidence="3" id="KW-1185">Reference proteome</keyword>
<evidence type="ECO:0008006" key="4">
    <source>
        <dbReference type="Google" id="ProtNLM"/>
    </source>
</evidence>
<keyword evidence="1" id="KW-0732">Signal</keyword>
<evidence type="ECO:0000256" key="1">
    <source>
        <dbReference type="SAM" id="SignalP"/>
    </source>
</evidence>
<dbReference type="Proteomes" id="UP001501803">
    <property type="component" value="Unassembled WGS sequence"/>
</dbReference>
<comment type="caution">
    <text evidence="2">The sequence shown here is derived from an EMBL/GenBank/DDBJ whole genome shotgun (WGS) entry which is preliminary data.</text>
</comment>
<accession>A0ABP7KBZ8</accession>
<feature type="signal peptide" evidence="1">
    <location>
        <begin position="1"/>
        <end position="25"/>
    </location>
</feature>
<dbReference type="RefSeq" id="WP_345063994.1">
    <property type="nucleotide sequence ID" value="NZ_BAABCN010000002.1"/>
</dbReference>
<dbReference type="EMBL" id="BAABCN010000002">
    <property type="protein sequence ID" value="GAA3872606.1"/>
    <property type="molecule type" value="Genomic_DNA"/>
</dbReference>
<proteinExistence type="predicted"/>
<sequence>MTRIRPAIGIPLALVLALSAAPVLSGCSSVGGLVNGAVQQASDGKVSLGGALPKGWPEEVPVIDGEILLGAGNSADGQTGWVVTIKSAAADPVADATAQLEAAGFVADASGSSGGNGAAALKNDNYTVLVAGNADGVIYTVTPLSAK</sequence>
<feature type="chain" id="PRO_5047204073" description="Lipoprotein" evidence="1">
    <location>
        <begin position="26"/>
        <end position="147"/>
    </location>
</feature>
<protein>
    <recommendedName>
        <fullName evidence="4">Lipoprotein</fullName>
    </recommendedName>
</protein>
<evidence type="ECO:0000313" key="2">
    <source>
        <dbReference type="EMBL" id="GAA3872606.1"/>
    </source>
</evidence>
<gene>
    <name evidence="2" type="ORF">GCM10022381_14560</name>
</gene>
<organism evidence="2 3">
    <name type="scientific">Leifsonia kafniensis</name>
    <dbReference type="NCBI Taxonomy" id="475957"/>
    <lineage>
        <taxon>Bacteria</taxon>
        <taxon>Bacillati</taxon>
        <taxon>Actinomycetota</taxon>
        <taxon>Actinomycetes</taxon>
        <taxon>Micrococcales</taxon>
        <taxon>Microbacteriaceae</taxon>
        <taxon>Leifsonia</taxon>
    </lineage>
</organism>